<keyword evidence="3" id="KW-0645">Protease</keyword>
<keyword evidence="4 12" id="KW-0812">Transmembrane</keyword>
<evidence type="ECO:0000256" key="11">
    <source>
        <dbReference type="SAM" id="MobiDB-lite"/>
    </source>
</evidence>
<evidence type="ECO:0000256" key="3">
    <source>
        <dbReference type="ARBA" id="ARBA00022670"/>
    </source>
</evidence>
<organism evidence="14 15">
    <name type="scientific">Tamilnaduibacter salinus</name>
    <dbReference type="NCBI Taxonomy" id="1484056"/>
    <lineage>
        <taxon>Bacteria</taxon>
        <taxon>Pseudomonadati</taxon>
        <taxon>Pseudomonadota</taxon>
        <taxon>Gammaproteobacteria</taxon>
        <taxon>Pseudomonadales</taxon>
        <taxon>Marinobacteraceae</taxon>
        <taxon>Tamilnaduibacter</taxon>
    </lineage>
</organism>
<protein>
    <submittedName>
        <fullName evidence="14">Peptidase M48</fullName>
    </submittedName>
</protein>
<dbReference type="RefSeq" id="WP_095611255.1">
    <property type="nucleotide sequence ID" value="NZ_NMPM01000050.1"/>
</dbReference>
<evidence type="ECO:0000256" key="5">
    <source>
        <dbReference type="ARBA" id="ARBA00022723"/>
    </source>
</evidence>
<dbReference type="GO" id="GO:0046872">
    <property type="term" value="F:metal ion binding"/>
    <property type="evidence" value="ECO:0007669"/>
    <property type="project" value="UniProtKB-KW"/>
</dbReference>
<evidence type="ECO:0000313" key="14">
    <source>
        <dbReference type="EMBL" id="PAV25705.1"/>
    </source>
</evidence>
<feature type="transmembrane region" description="Helical" evidence="12">
    <location>
        <begin position="185"/>
        <end position="206"/>
    </location>
</feature>
<keyword evidence="9" id="KW-0482">Metalloprotease</keyword>
<keyword evidence="15" id="KW-1185">Reference proteome</keyword>
<name>A0A2A2I3K8_9GAMM</name>
<dbReference type="GO" id="GO:0006508">
    <property type="term" value="P:proteolysis"/>
    <property type="evidence" value="ECO:0007669"/>
    <property type="project" value="UniProtKB-KW"/>
</dbReference>
<evidence type="ECO:0000313" key="15">
    <source>
        <dbReference type="Proteomes" id="UP000218332"/>
    </source>
</evidence>
<evidence type="ECO:0000256" key="8">
    <source>
        <dbReference type="ARBA" id="ARBA00022989"/>
    </source>
</evidence>
<feature type="transmembrane region" description="Helical" evidence="12">
    <location>
        <begin position="20"/>
        <end position="42"/>
    </location>
</feature>
<dbReference type="Pfam" id="PF01435">
    <property type="entry name" value="Peptidase_M48"/>
    <property type="match status" value="1"/>
</dbReference>
<accession>A0A2A2I3K8</accession>
<feature type="transmembrane region" description="Helical" evidence="12">
    <location>
        <begin position="62"/>
        <end position="81"/>
    </location>
</feature>
<proteinExistence type="predicted"/>
<sequence length="652" mass="70966">MARQSFFERQTLARRNTAVLVLLFLSAVLLITLAVDLVGYLLTRQLTPIPHFGAWLLSEQGLLTSGAVVGVIATGSMVRWVDLSGGGDRVARMVGARLLDPSGQDSDEQRLRNIVEEMSIASGVPVPDLYIMDNEPGINAFVAGQVPSEAVMVVTHGALTHLSRDELQGVVGHEFSHILNGDMGINVRLIALLAGILMIGQIGQFLLTGSTYRSSYSRSRHSNRGIHLAAGLALMAIGYIGLFFGRLIQSAISRQRESLADASSVQFTRNPEALGRALHRIGQHSGYFQASHHGSDVNHMCFTETVRMRLAGWLASHPPLEERIRAIDPALPARLRNRERDQLKPETAAETDSPEAGGGFFAAVTAPVQGGSAAFISQTRLSDSAGAVSPANGRYAKHLLRRLPDNVRTLARTRTGAVQLCHALAVQGEKPPDAPRPALDDLTPDAPSLKPDPDQVHAFLSVLDALGPAIRFPLLEMAMPALRRLDPEERAALTQQLHTLIRDDGRVSLFELALVSFIQRHLTEAGQREAPVRFRRYAAVQDRLAVLLSLIARAATPTLDEARACYTEAMAGFGTGKDLPPLQERVTLKQLMAALKALRGLSPLLKPAVLDACQHCVLRDDRVEQREYELIRLVADQLDCPMPPLPVRIDEG</sequence>
<dbReference type="GO" id="GO:0004222">
    <property type="term" value="F:metalloendopeptidase activity"/>
    <property type="evidence" value="ECO:0007669"/>
    <property type="project" value="InterPro"/>
</dbReference>
<evidence type="ECO:0000256" key="9">
    <source>
        <dbReference type="ARBA" id="ARBA00023049"/>
    </source>
</evidence>
<evidence type="ECO:0000256" key="2">
    <source>
        <dbReference type="ARBA" id="ARBA00022475"/>
    </source>
</evidence>
<keyword evidence="10 12" id="KW-0472">Membrane</keyword>
<evidence type="ECO:0000256" key="12">
    <source>
        <dbReference type="SAM" id="Phobius"/>
    </source>
</evidence>
<feature type="region of interest" description="Disordered" evidence="11">
    <location>
        <begin position="335"/>
        <end position="357"/>
    </location>
</feature>
<comment type="caution">
    <text evidence="14">The sequence shown here is derived from an EMBL/GenBank/DDBJ whole genome shotgun (WGS) entry which is preliminary data.</text>
</comment>
<dbReference type="PANTHER" id="PTHR43221">
    <property type="entry name" value="PROTEASE HTPX"/>
    <property type="match status" value="1"/>
</dbReference>
<feature type="transmembrane region" description="Helical" evidence="12">
    <location>
        <begin position="226"/>
        <end position="248"/>
    </location>
</feature>
<comment type="cofactor">
    <cofactor evidence="1">
        <name>Zn(2+)</name>
        <dbReference type="ChEBI" id="CHEBI:29105"/>
    </cofactor>
</comment>
<keyword evidence="7" id="KW-0862">Zinc</keyword>
<dbReference type="AlphaFoldDB" id="A0A2A2I3K8"/>
<dbReference type="Gene3D" id="3.30.2010.10">
    <property type="entry name" value="Metalloproteases ('zincins'), catalytic domain"/>
    <property type="match status" value="1"/>
</dbReference>
<dbReference type="InterPro" id="IPR050083">
    <property type="entry name" value="HtpX_protease"/>
</dbReference>
<feature type="compositionally biased region" description="Low complexity" evidence="11">
    <location>
        <begin position="436"/>
        <end position="449"/>
    </location>
</feature>
<dbReference type="CDD" id="cd07340">
    <property type="entry name" value="M48B_Htpx_like"/>
    <property type="match status" value="1"/>
</dbReference>
<dbReference type="Proteomes" id="UP000218332">
    <property type="component" value="Unassembled WGS sequence"/>
</dbReference>
<dbReference type="PANTHER" id="PTHR43221:SF2">
    <property type="entry name" value="PROTEASE HTPX HOMOLOG"/>
    <property type="match status" value="1"/>
</dbReference>
<evidence type="ECO:0000256" key="4">
    <source>
        <dbReference type="ARBA" id="ARBA00022692"/>
    </source>
</evidence>
<evidence type="ECO:0000256" key="6">
    <source>
        <dbReference type="ARBA" id="ARBA00022801"/>
    </source>
</evidence>
<evidence type="ECO:0000256" key="10">
    <source>
        <dbReference type="ARBA" id="ARBA00023136"/>
    </source>
</evidence>
<keyword evidence="2" id="KW-1003">Cell membrane</keyword>
<feature type="region of interest" description="Disordered" evidence="11">
    <location>
        <begin position="428"/>
        <end position="450"/>
    </location>
</feature>
<evidence type="ECO:0000259" key="13">
    <source>
        <dbReference type="Pfam" id="PF01435"/>
    </source>
</evidence>
<keyword evidence="8 12" id="KW-1133">Transmembrane helix</keyword>
<evidence type="ECO:0000256" key="1">
    <source>
        <dbReference type="ARBA" id="ARBA00001947"/>
    </source>
</evidence>
<feature type="domain" description="Peptidase M48" evidence="13">
    <location>
        <begin position="107"/>
        <end position="328"/>
    </location>
</feature>
<evidence type="ECO:0000256" key="7">
    <source>
        <dbReference type="ARBA" id="ARBA00022833"/>
    </source>
</evidence>
<keyword evidence="6" id="KW-0378">Hydrolase</keyword>
<keyword evidence="5" id="KW-0479">Metal-binding</keyword>
<dbReference type="InterPro" id="IPR001915">
    <property type="entry name" value="Peptidase_M48"/>
</dbReference>
<dbReference type="EMBL" id="NMPM01000050">
    <property type="protein sequence ID" value="PAV25705.1"/>
    <property type="molecule type" value="Genomic_DNA"/>
</dbReference>
<reference evidence="14 15" key="1">
    <citation type="submission" date="2017-07" db="EMBL/GenBank/DDBJ databases">
        <title>Tamlnaduibacter salinus (Mi-7) genome sequencing.</title>
        <authorList>
            <person name="Verma A."/>
            <person name="Krishnamurthi S."/>
        </authorList>
    </citation>
    <scope>NUCLEOTIDE SEQUENCE [LARGE SCALE GENOMIC DNA]</scope>
    <source>
        <strain evidence="14 15">Mi-7</strain>
    </source>
</reference>
<gene>
    <name evidence="14" type="ORF">CF392_09695</name>
</gene>